<dbReference type="RefSeq" id="XP_024583479.1">
    <property type="nucleotide sequence ID" value="XM_024718041.1"/>
</dbReference>
<evidence type="ECO:0000256" key="11">
    <source>
        <dbReference type="ARBA" id="ARBA00023235"/>
    </source>
</evidence>
<comment type="pathway">
    <text evidence="2">Isoprenoid biosynthesis; dimethylallyl diphosphate biosynthesis; dimethylallyl diphosphate from isopentenyl diphosphate: step 1/1.</text>
</comment>
<evidence type="ECO:0000256" key="5">
    <source>
        <dbReference type="ARBA" id="ARBA00022516"/>
    </source>
</evidence>
<dbReference type="GO" id="GO:0050992">
    <property type="term" value="P:dimethylallyl diphosphate biosynthetic process"/>
    <property type="evidence" value="ECO:0007669"/>
    <property type="project" value="UniProtKB-UniPathway"/>
</dbReference>
<dbReference type="OMA" id="KAPFDNG"/>
<dbReference type="PANTHER" id="PTHR10885:SF0">
    <property type="entry name" value="ISOPENTENYL-DIPHOSPHATE DELTA-ISOMERASE"/>
    <property type="match status" value="1"/>
</dbReference>
<dbReference type="NCBIfam" id="NF002995">
    <property type="entry name" value="PRK03759.1"/>
    <property type="match status" value="1"/>
</dbReference>
<evidence type="ECO:0000313" key="13">
    <source>
        <dbReference type="EMBL" id="CEG47110.1"/>
    </source>
</evidence>
<keyword evidence="14" id="KW-1185">Reference proteome</keyword>
<dbReference type="GO" id="GO:0046872">
    <property type="term" value="F:metal ion binding"/>
    <property type="evidence" value="ECO:0007669"/>
    <property type="project" value="UniProtKB-KW"/>
</dbReference>
<dbReference type="EC" id="5.3.3.2" evidence="4"/>
<evidence type="ECO:0000256" key="10">
    <source>
        <dbReference type="ARBA" id="ARBA00023229"/>
    </source>
</evidence>
<dbReference type="InterPro" id="IPR000086">
    <property type="entry name" value="NUDIX_hydrolase_dom"/>
</dbReference>
<dbReference type="UniPathway" id="UPA00059">
    <property type="reaction ID" value="UER00104"/>
</dbReference>
<evidence type="ECO:0000259" key="12">
    <source>
        <dbReference type="PROSITE" id="PS51462"/>
    </source>
</evidence>
<keyword evidence="11 13" id="KW-0413">Isomerase</keyword>
<evidence type="ECO:0000256" key="8">
    <source>
        <dbReference type="ARBA" id="ARBA00022955"/>
    </source>
</evidence>
<dbReference type="FunFam" id="3.90.79.10:FF:000012">
    <property type="entry name" value="Isopentenyl-diphosphate Delta-isomerase 1"/>
    <property type="match status" value="1"/>
</dbReference>
<evidence type="ECO:0000256" key="1">
    <source>
        <dbReference type="ARBA" id="ARBA00001946"/>
    </source>
</evidence>
<dbReference type="EMBL" id="CCYD01002371">
    <property type="protein sequence ID" value="CEG47110.1"/>
    <property type="molecule type" value="Genomic_DNA"/>
</dbReference>
<keyword evidence="10" id="KW-0414">Isoprene biosynthesis</keyword>
<accession>A0A0P1AXF3</accession>
<dbReference type="AlphaFoldDB" id="A0A0P1AXF3"/>
<name>A0A0P1AXF3_PLAHL</name>
<dbReference type="PANTHER" id="PTHR10885">
    <property type="entry name" value="ISOPENTENYL-DIPHOSPHATE DELTA-ISOMERASE"/>
    <property type="match status" value="1"/>
</dbReference>
<feature type="domain" description="Nudix hydrolase" evidence="12">
    <location>
        <begin position="54"/>
        <end position="200"/>
    </location>
</feature>
<evidence type="ECO:0000256" key="9">
    <source>
        <dbReference type="ARBA" id="ARBA00023098"/>
    </source>
</evidence>
<protein>
    <recommendedName>
        <fullName evidence="4">isopentenyl-diphosphate Delta-isomerase</fullName>
        <ecNumber evidence="4">5.3.3.2</ecNumber>
    </recommendedName>
</protein>
<evidence type="ECO:0000256" key="2">
    <source>
        <dbReference type="ARBA" id="ARBA00004826"/>
    </source>
</evidence>
<dbReference type="STRING" id="4781.A0A0P1AXF3"/>
<dbReference type="Gene3D" id="3.90.79.10">
    <property type="entry name" value="Nucleoside Triphosphate Pyrophosphohydrolase"/>
    <property type="match status" value="1"/>
</dbReference>
<dbReference type="InterPro" id="IPR015797">
    <property type="entry name" value="NUDIX_hydrolase-like_dom_sf"/>
</dbReference>
<comment type="similarity">
    <text evidence="3">Belongs to the IPP isomerase type 1 family.</text>
</comment>
<comment type="cofactor">
    <cofactor evidence="1">
        <name>Mg(2+)</name>
        <dbReference type="ChEBI" id="CHEBI:18420"/>
    </cofactor>
</comment>
<dbReference type="InterPro" id="IPR011876">
    <property type="entry name" value="IsopentenylPP_isomerase_typ1"/>
</dbReference>
<dbReference type="GeneID" id="36398818"/>
<dbReference type="PIRSF" id="PIRSF018427">
    <property type="entry name" value="Isopntndiph_ism"/>
    <property type="match status" value="1"/>
</dbReference>
<dbReference type="SUPFAM" id="SSF55811">
    <property type="entry name" value="Nudix"/>
    <property type="match status" value="1"/>
</dbReference>
<dbReference type="OrthoDB" id="510307at2759"/>
<dbReference type="GO" id="GO:0004452">
    <property type="term" value="F:isopentenyl-diphosphate delta-isomerase activity"/>
    <property type="evidence" value="ECO:0007669"/>
    <property type="project" value="UniProtKB-EC"/>
</dbReference>
<dbReference type="GO" id="GO:0009240">
    <property type="term" value="P:isopentenyl diphosphate biosynthetic process"/>
    <property type="evidence" value="ECO:0007669"/>
    <property type="project" value="TreeGrafter"/>
</dbReference>
<dbReference type="NCBIfam" id="TIGR02150">
    <property type="entry name" value="IPP_isom_1"/>
    <property type="match status" value="1"/>
</dbReference>
<evidence type="ECO:0000313" key="14">
    <source>
        <dbReference type="Proteomes" id="UP000054928"/>
    </source>
</evidence>
<dbReference type="Pfam" id="PF00293">
    <property type="entry name" value="NUDIX"/>
    <property type="match status" value="1"/>
</dbReference>
<evidence type="ECO:0000256" key="4">
    <source>
        <dbReference type="ARBA" id="ARBA00012057"/>
    </source>
</evidence>
<keyword evidence="7" id="KW-0460">Magnesium</keyword>
<sequence length="237" mass="27144">MAFSSLGRQTFDDITAGVDAEQLQYMKEWIVQVDQQDNVLGPISKKDAHIHDGVLHRAFSIFVFNPKNELLIQKRARKKITFPGFWANSCCSHPLYTESELKDGIGVKRAAIRKLEHELGIPTSTFTVDDISFVSKVMYKASSDANWTEYEMDHILFARGVVPLNNLNKNEVEQVDFVTREHLPTLLDDPTRSFSPWFRLICSDLLPHWWDNLDAVLENDSLNRSIHDFCPTSASLF</sequence>
<reference evidence="14" key="1">
    <citation type="submission" date="2014-09" db="EMBL/GenBank/DDBJ databases">
        <authorList>
            <person name="Sharma Rahul"/>
            <person name="Thines Marco"/>
        </authorList>
    </citation>
    <scope>NUCLEOTIDE SEQUENCE [LARGE SCALE GENOMIC DNA]</scope>
</reference>
<dbReference type="GO" id="GO:0006694">
    <property type="term" value="P:steroid biosynthetic process"/>
    <property type="evidence" value="ECO:0007669"/>
    <property type="project" value="UniProtKB-KW"/>
</dbReference>
<evidence type="ECO:0000256" key="6">
    <source>
        <dbReference type="ARBA" id="ARBA00022723"/>
    </source>
</evidence>
<keyword evidence="8" id="KW-0752">Steroid biosynthesis</keyword>
<proteinExistence type="inferred from homology"/>
<organism evidence="13 14">
    <name type="scientific">Plasmopara halstedii</name>
    <name type="common">Downy mildew of sunflower</name>
    <dbReference type="NCBI Taxonomy" id="4781"/>
    <lineage>
        <taxon>Eukaryota</taxon>
        <taxon>Sar</taxon>
        <taxon>Stramenopiles</taxon>
        <taxon>Oomycota</taxon>
        <taxon>Peronosporomycetes</taxon>
        <taxon>Peronosporales</taxon>
        <taxon>Peronosporaceae</taxon>
        <taxon>Plasmopara</taxon>
    </lineage>
</organism>
<dbReference type="Proteomes" id="UP000054928">
    <property type="component" value="Unassembled WGS sequence"/>
</dbReference>
<keyword evidence="5" id="KW-0444">Lipid biosynthesis</keyword>
<evidence type="ECO:0000256" key="3">
    <source>
        <dbReference type="ARBA" id="ARBA00007579"/>
    </source>
</evidence>
<keyword evidence="9" id="KW-0443">Lipid metabolism</keyword>
<dbReference type="GO" id="GO:0005737">
    <property type="term" value="C:cytoplasm"/>
    <property type="evidence" value="ECO:0007669"/>
    <property type="project" value="TreeGrafter"/>
</dbReference>
<dbReference type="CDD" id="cd02885">
    <property type="entry name" value="NUDIX_IPP_Isomerase"/>
    <property type="match status" value="1"/>
</dbReference>
<keyword evidence="6" id="KW-0479">Metal-binding</keyword>
<evidence type="ECO:0000256" key="7">
    <source>
        <dbReference type="ARBA" id="ARBA00022842"/>
    </source>
</evidence>
<dbReference type="PROSITE" id="PS51462">
    <property type="entry name" value="NUDIX"/>
    <property type="match status" value="1"/>
</dbReference>